<accession>A0ABM7GLV3</accession>
<dbReference type="Pfam" id="PF00072">
    <property type="entry name" value="Response_reg"/>
    <property type="match status" value="1"/>
</dbReference>
<reference evidence="5" key="1">
    <citation type="journal article" date="2019" name="Microbiol. Resour. Announc.">
        <title>Complete Genome Sequence of Halomonas olivaria, a Moderately Halophilic Bacterium Isolated from Olive Processing Effluents, Obtained by Nanopore Sequencing.</title>
        <authorList>
            <person name="Nagata S."/>
            <person name="Ii K.M."/>
            <person name="Tsukimi T."/>
            <person name="Miura M.C."/>
            <person name="Galipon J."/>
            <person name="Arakawa K."/>
        </authorList>
    </citation>
    <scope>NUCLEOTIDE SEQUENCE [LARGE SCALE GENOMIC DNA]</scope>
    <source>
        <strain evidence="5">TYRC17</strain>
    </source>
</reference>
<dbReference type="SUPFAM" id="SSF52172">
    <property type="entry name" value="CheY-like"/>
    <property type="match status" value="1"/>
</dbReference>
<keyword evidence="1 2" id="KW-0597">Phosphoprotein</keyword>
<dbReference type="InterPro" id="IPR050595">
    <property type="entry name" value="Bact_response_regulator"/>
</dbReference>
<dbReference type="InterPro" id="IPR011006">
    <property type="entry name" value="CheY-like_superfamily"/>
</dbReference>
<evidence type="ECO:0000259" key="3">
    <source>
        <dbReference type="PROSITE" id="PS50110"/>
    </source>
</evidence>
<gene>
    <name evidence="4" type="ORF">HORIV_51990</name>
</gene>
<protein>
    <recommendedName>
        <fullName evidence="3">Response regulatory domain-containing protein</fullName>
    </recommendedName>
</protein>
<feature type="domain" description="Response regulatory" evidence="3">
    <location>
        <begin position="1"/>
        <end position="104"/>
    </location>
</feature>
<dbReference type="EMBL" id="AP019416">
    <property type="protein sequence ID" value="BBI52778.1"/>
    <property type="molecule type" value="Genomic_DNA"/>
</dbReference>
<feature type="modified residue" description="4-aspartylphosphate" evidence="2">
    <location>
        <position position="37"/>
    </location>
</feature>
<evidence type="ECO:0000256" key="2">
    <source>
        <dbReference type="PROSITE-ProRule" id="PRU00169"/>
    </source>
</evidence>
<dbReference type="SMART" id="SM00448">
    <property type="entry name" value="REC"/>
    <property type="match status" value="1"/>
</dbReference>
<dbReference type="PROSITE" id="PS50110">
    <property type="entry name" value="RESPONSE_REGULATORY"/>
    <property type="match status" value="1"/>
</dbReference>
<dbReference type="CDD" id="cd17546">
    <property type="entry name" value="REC_hyHK_CKI1_RcsC-like"/>
    <property type="match status" value="1"/>
</dbReference>
<evidence type="ECO:0000256" key="1">
    <source>
        <dbReference type="ARBA" id="ARBA00022553"/>
    </source>
</evidence>
<name>A0ABM7GLV3_9GAMM</name>
<dbReference type="Proteomes" id="UP000289555">
    <property type="component" value="Chromosome"/>
</dbReference>
<dbReference type="Gene3D" id="3.40.50.2300">
    <property type="match status" value="1"/>
</dbReference>
<evidence type="ECO:0000313" key="4">
    <source>
        <dbReference type="EMBL" id="BBI52778.1"/>
    </source>
</evidence>
<dbReference type="PANTHER" id="PTHR44591:SF3">
    <property type="entry name" value="RESPONSE REGULATORY DOMAIN-CONTAINING PROTEIN"/>
    <property type="match status" value="1"/>
</dbReference>
<proteinExistence type="predicted"/>
<organism evidence="4 5">
    <name type="scientific">Vreelandella olivaria</name>
    <dbReference type="NCBI Taxonomy" id="390919"/>
    <lineage>
        <taxon>Bacteria</taxon>
        <taxon>Pseudomonadati</taxon>
        <taxon>Pseudomonadota</taxon>
        <taxon>Gammaproteobacteria</taxon>
        <taxon>Oceanospirillales</taxon>
        <taxon>Halomonadaceae</taxon>
        <taxon>Vreelandella</taxon>
    </lineage>
</organism>
<evidence type="ECO:0000313" key="5">
    <source>
        <dbReference type="Proteomes" id="UP000289555"/>
    </source>
</evidence>
<dbReference type="PANTHER" id="PTHR44591">
    <property type="entry name" value="STRESS RESPONSE REGULATOR PROTEIN 1"/>
    <property type="match status" value="1"/>
</dbReference>
<keyword evidence="5" id="KW-1185">Reference proteome</keyword>
<sequence>MEDIIEEMGEITLQIAPSAEIGLEIMRHCSPALVLMDVHLPGMNGYQTLEAMRRDPQLQALPVVALSANALPGDIKRGLEAGFNGYLTKPLELDKLEATIAQFIQTASGKEP</sequence>
<dbReference type="InterPro" id="IPR001789">
    <property type="entry name" value="Sig_transdc_resp-reg_receiver"/>
</dbReference>